<keyword evidence="4" id="KW-1185">Reference proteome</keyword>
<evidence type="ECO:0000313" key="3">
    <source>
        <dbReference type="EMBL" id="KAK9702287.1"/>
    </source>
</evidence>
<name>A0ABR2VUK7_9FUNG</name>
<evidence type="ECO:0000313" key="4">
    <source>
        <dbReference type="Proteomes" id="UP001479436"/>
    </source>
</evidence>
<comment type="caution">
    <text evidence="3">The sequence shown here is derived from an EMBL/GenBank/DDBJ whole genome shotgun (WGS) entry which is preliminary data.</text>
</comment>
<dbReference type="Proteomes" id="UP001479436">
    <property type="component" value="Unassembled WGS sequence"/>
</dbReference>
<protein>
    <submittedName>
        <fullName evidence="3">Uncharacterized protein</fullName>
    </submittedName>
</protein>
<dbReference type="EMBL" id="JASJQH010007739">
    <property type="protein sequence ID" value="KAK9702287.1"/>
    <property type="molecule type" value="Genomic_DNA"/>
</dbReference>
<reference evidence="3 4" key="1">
    <citation type="submission" date="2023-04" db="EMBL/GenBank/DDBJ databases">
        <title>Genome of Basidiobolus ranarum AG-B5.</title>
        <authorList>
            <person name="Stajich J.E."/>
            <person name="Carter-House D."/>
            <person name="Gryganskyi A."/>
        </authorList>
    </citation>
    <scope>NUCLEOTIDE SEQUENCE [LARGE SCALE GENOMIC DNA]</scope>
    <source>
        <strain evidence="3 4">AG-B5</strain>
    </source>
</reference>
<gene>
    <name evidence="3" type="ORF">K7432_011324</name>
</gene>
<evidence type="ECO:0000256" key="1">
    <source>
        <dbReference type="SAM" id="MobiDB-lite"/>
    </source>
</evidence>
<organism evidence="3 4">
    <name type="scientific">Basidiobolus ranarum</name>
    <dbReference type="NCBI Taxonomy" id="34480"/>
    <lineage>
        <taxon>Eukaryota</taxon>
        <taxon>Fungi</taxon>
        <taxon>Fungi incertae sedis</taxon>
        <taxon>Zoopagomycota</taxon>
        <taxon>Entomophthoromycotina</taxon>
        <taxon>Basidiobolomycetes</taxon>
        <taxon>Basidiobolales</taxon>
        <taxon>Basidiobolaceae</taxon>
        <taxon>Basidiobolus</taxon>
    </lineage>
</organism>
<feature type="signal peptide" evidence="2">
    <location>
        <begin position="1"/>
        <end position="18"/>
    </location>
</feature>
<proteinExistence type="predicted"/>
<keyword evidence="2" id="KW-0732">Signal</keyword>
<sequence>MKYSSFLSLFLLLKYVHAFPLAAQISENETRYWDEDWTYGDEVFEKREVRDYTGANSSDNHDVKSPLESPKPSLDSQPNPSTSNIPCTGNISHGFGNEIVTAVCTEQLSQELQDEFPKI</sequence>
<evidence type="ECO:0000256" key="2">
    <source>
        <dbReference type="SAM" id="SignalP"/>
    </source>
</evidence>
<feature type="region of interest" description="Disordered" evidence="1">
    <location>
        <begin position="50"/>
        <end position="89"/>
    </location>
</feature>
<feature type="compositionally biased region" description="Polar residues" evidence="1">
    <location>
        <begin position="74"/>
        <end position="89"/>
    </location>
</feature>
<feature type="chain" id="PRO_5045987847" evidence="2">
    <location>
        <begin position="19"/>
        <end position="119"/>
    </location>
</feature>
<accession>A0ABR2VUK7</accession>